<proteinExistence type="predicted"/>
<accession>A0ABQ7R2Y8</accession>
<reference evidence="1 2" key="1">
    <citation type="submission" date="2021-06" db="EMBL/GenBank/DDBJ databases">
        <title>A haploid diamondback moth (Plutella xylostella L.) genome assembly resolves 31 chromosomes and identifies a diamide resistance mutation.</title>
        <authorList>
            <person name="Ward C.M."/>
            <person name="Perry K.D."/>
            <person name="Baker G."/>
            <person name="Powis K."/>
            <person name="Heckel D.G."/>
            <person name="Baxter S.W."/>
        </authorList>
    </citation>
    <scope>NUCLEOTIDE SEQUENCE [LARGE SCALE GENOMIC DNA]</scope>
    <source>
        <strain evidence="1 2">LV</strain>
        <tissue evidence="1">Single pupa</tissue>
    </source>
</reference>
<evidence type="ECO:0000313" key="2">
    <source>
        <dbReference type="Proteomes" id="UP000823941"/>
    </source>
</evidence>
<keyword evidence="2" id="KW-1185">Reference proteome</keyword>
<protein>
    <submittedName>
        <fullName evidence="1">Uncharacterized protein</fullName>
    </submittedName>
</protein>
<evidence type="ECO:0000313" key="1">
    <source>
        <dbReference type="EMBL" id="KAG7311664.1"/>
    </source>
</evidence>
<dbReference type="Proteomes" id="UP000823941">
    <property type="component" value="Chromosome 4"/>
</dbReference>
<sequence>MSSGMFKRLTRPPVTPDYAWSRQRPWPALGLSSAQVADTRYPIVEDAHSDSPFISG</sequence>
<organism evidence="1 2">
    <name type="scientific">Plutella xylostella</name>
    <name type="common">Diamondback moth</name>
    <name type="synonym">Plutella maculipennis</name>
    <dbReference type="NCBI Taxonomy" id="51655"/>
    <lineage>
        <taxon>Eukaryota</taxon>
        <taxon>Metazoa</taxon>
        <taxon>Ecdysozoa</taxon>
        <taxon>Arthropoda</taxon>
        <taxon>Hexapoda</taxon>
        <taxon>Insecta</taxon>
        <taxon>Pterygota</taxon>
        <taxon>Neoptera</taxon>
        <taxon>Endopterygota</taxon>
        <taxon>Lepidoptera</taxon>
        <taxon>Glossata</taxon>
        <taxon>Ditrysia</taxon>
        <taxon>Yponomeutoidea</taxon>
        <taxon>Plutellidae</taxon>
        <taxon>Plutella</taxon>
    </lineage>
</organism>
<gene>
    <name evidence="1" type="ORF">JYU34_002717</name>
</gene>
<name>A0ABQ7R2Y8_PLUXY</name>
<comment type="caution">
    <text evidence="1">The sequence shown here is derived from an EMBL/GenBank/DDBJ whole genome shotgun (WGS) entry which is preliminary data.</text>
</comment>
<dbReference type="EMBL" id="JAHIBW010000004">
    <property type="protein sequence ID" value="KAG7311664.1"/>
    <property type="molecule type" value="Genomic_DNA"/>
</dbReference>